<evidence type="ECO:0000256" key="6">
    <source>
        <dbReference type="SAM" id="MobiDB-lite"/>
    </source>
</evidence>
<dbReference type="EMBL" id="BCWF01000036">
    <property type="protein sequence ID" value="GAT30938.1"/>
    <property type="molecule type" value="Genomic_DNA"/>
</dbReference>
<sequence length="244" mass="27062">MADAEKVYRPHPRDLPTYDQATSEELRRITQNHSWNYSLFDCYLTSCCLPCLAFGKTQSRLRDPTLQSYDSINGDYYQDPEKGSSKAPPLDLSADGGLNGSRIVRGTAIENANFDTAGLSHDEYLSLFNLAVHNLAVQEYIDFTNAADPSSMDFRKAMFPDVQQFDRFFESPGLEHRSGEKGGQPTTVFHALRSWVGNGTAPDTLPVEFSGGNGTPYIRNLCPYPAQAKYIGGDVSSANSYRCE</sequence>
<dbReference type="VEuPathDB" id="FungiDB:ASPFODRAFT_81662"/>
<evidence type="ECO:0000256" key="5">
    <source>
        <dbReference type="RuleBase" id="RU361238"/>
    </source>
</evidence>
<dbReference type="InterPro" id="IPR011118">
    <property type="entry name" value="Tannase/feruloyl_esterase"/>
</dbReference>
<dbReference type="PANTHER" id="PTHR33938">
    <property type="entry name" value="FERULOYL ESTERASE B-RELATED"/>
    <property type="match status" value="1"/>
</dbReference>
<evidence type="ECO:0000256" key="2">
    <source>
        <dbReference type="ARBA" id="ARBA00022729"/>
    </source>
</evidence>
<dbReference type="VEuPathDB" id="FungiDB:ASPFODRAFT_144894"/>
<organism evidence="7 8">
    <name type="scientific">Aspergillus kawachii</name>
    <name type="common">White koji mold</name>
    <name type="synonym">Aspergillus awamori var. kawachi</name>
    <dbReference type="NCBI Taxonomy" id="1069201"/>
    <lineage>
        <taxon>Eukaryota</taxon>
        <taxon>Fungi</taxon>
        <taxon>Dikarya</taxon>
        <taxon>Ascomycota</taxon>
        <taxon>Pezizomycotina</taxon>
        <taxon>Eurotiomycetes</taxon>
        <taxon>Eurotiomycetidae</taxon>
        <taxon>Eurotiales</taxon>
        <taxon>Aspergillaceae</taxon>
        <taxon>Aspergillus</taxon>
        <taxon>Aspergillus subgen. Circumdati</taxon>
    </lineage>
</organism>
<dbReference type="AlphaFoldDB" id="A0A146G066"/>
<dbReference type="EC" id="3.1.1.-" evidence="5"/>
<evidence type="ECO:0000256" key="4">
    <source>
        <dbReference type="ARBA" id="ARBA00023157"/>
    </source>
</evidence>
<evidence type="ECO:0000256" key="1">
    <source>
        <dbReference type="ARBA" id="ARBA00022487"/>
    </source>
</evidence>
<evidence type="ECO:0000256" key="3">
    <source>
        <dbReference type="ARBA" id="ARBA00022801"/>
    </source>
</evidence>
<comment type="similarity">
    <text evidence="5">Belongs to the tannase family.</text>
</comment>
<evidence type="ECO:0000313" key="8">
    <source>
        <dbReference type="Proteomes" id="UP000075230"/>
    </source>
</evidence>
<keyword evidence="2" id="KW-0732">Signal</keyword>
<reference evidence="8" key="2">
    <citation type="submission" date="2016-02" db="EMBL/GenBank/DDBJ databases">
        <title>Genome sequencing of Aspergillus luchuensis NBRC 4314.</title>
        <authorList>
            <person name="Yamada O."/>
        </authorList>
    </citation>
    <scope>NUCLEOTIDE SEQUENCE [LARGE SCALE GENOMIC DNA]</scope>
    <source>
        <strain evidence="8">RIB 2604</strain>
    </source>
</reference>
<evidence type="ECO:0000313" key="7">
    <source>
        <dbReference type="EMBL" id="GAT30938.1"/>
    </source>
</evidence>
<keyword evidence="3 5" id="KW-0378">Hydrolase</keyword>
<dbReference type="PANTHER" id="PTHR33938:SF13">
    <property type="entry name" value="CARBOXYLIC ESTER HYDROLASE"/>
    <property type="match status" value="1"/>
</dbReference>
<protein>
    <recommendedName>
        <fullName evidence="5">Carboxylic ester hydrolase</fullName>
        <ecNumber evidence="5">3.1.1.-</ecNumber>
    </recommendedName>
</protein>
<dbReference type="Pfam" id="PF07519">
    <property type="entry name" value="Tannase"/>
    <property type="match status" value="1"/>
</dbReference>
<comment type="caution">
    <text evidence="7">The sequence shown here is derived from an EMBL/GenBank/DDBJ whole genome shotgun (WGS) entry which is preliminary data.</text>
</comment>
<feature type="region of interest" description="Disordered" evidence="6">
    <location>
        <begin position="72"/>
        <end position="92"/>
    </location>
</feature>
<dbReference type="GO" id="GO:0052689">
    <property type="term" value="F:carboxylic ester hydrolase activity"/>
    <property type="evidence" value="ECO:0007669"/>
    <property type="project" value="UniProtKB-KW"/>
</dbReference>
<dbReference type="Proteomes" id="UP000075230">
    <property type="component" value="Unassembled WGS sequence"/>
</dbReference>
<keyword evidence="1" id="KW-0719">Serine esterase</keyword>
<accession>A0A146G066</accession>
<proteinExistence type="inferred from homology"/>
<gene>
    <name evidence="7" type="ORF">RIB2604_03701470</name>
</gene>
<reference evidence="7 8" key="1">
    <citation type="journal article" date="2016" name="DNA Res.">
        <title>Genome sequence of Aspergillus luchuensis NBRC 4314.</title>
        <authorList>
            <person name="Yamada O."/>
            <person name="Machida M."/>
            <person name="Hosoyama A."/>
            <person name="Goto M."/>
            <person name="Takahashi T."/>
            <person name="Futagami T."/>
            <person name="Yamagata Y."/>
            <person name="Takeuchi M."/>
            <person name="Kobayashi T."/>
            <person name="Koike H."/>
            <person name="Abe K."/>
            <person name="Asai K."/>
            <person name="Arita M."/>
            <person name="Fujita N."/>
            <person name="Fukuda K."/>
            <person name="Higa K."/>
            <person name="Horikawa H."/>
            <person name="Ishikawa T."/>
            <person name="Jinno K."/>
            <person name="Kato Y."/>
            <person name="Kirimura K."/>
            <person name="Mizutani O."/>
            <person name="Nakasone K."/>
            <person name="Sano M."/>
            <person name="Shiraishi Y."/>
            <person name="Tsukahara M."/>
            <person name="Gomi K."/>
        </authorList>
    </citation>
    <scope>NUCLEOTIDE SEQUENCE [LARGE SCALE GENOMIC DNA]</scope>
    <source>
        <strain evidence="7 8">RIB 2604</strain>
    </source>
</reference>
<keyword evidence="4" id="KW-1015">Disulfide bond</keyword>
<name>A0A146G066_ASPKA</name>